<accession>A0A017T3T1</accession>
<dbReference type="OrthoDB" id="9806952at2"/>
<sequence length="718" mass="77207">MLRTRLRAGPVAGFVVSLLFALVVTGISVADLYLPALSPRMGSPAPFTLRLPYGPRIVRDTQHRLVYEHARLIVPRGTVLHEWDDNHRAAFAYESIRRPPTTGRLGSLYVLYFIIGMMLTAYLRRFGQNRVHLLRAQVGLLALMAGSLVFAKALLLFTALPEFWIPVAALPLWVALAFDRRTAFLIEVGGAFIAASLLRFDLILLCVLLVRGIASTLFFFDRKHPRQMLVAGALAGISGAVGLVSLTVIFEGRFSIGADLARGLSSNVIACVGGGVLAGVLARTLREPAERVMGHVSRDKLLDLTDLEQPLLKKMATEAPGSWEHARAMANLAEAAAAAIGCDALLTRVGAYYHDLGKTVQSKYFIENLQHGERSPHEELDPDVSADAIMAHVVMGTKILRDGHIPEPVVEFAYTHHGTQMVEYFWHKCKEQGNPKGLTEEHFRYPGMKPQTKETAILMLVDSIEAASRTVWPPEQKKFEEMIQRVVFHKLAGGQLDESGLTLQDLRILSSRMASTLVNMSHGRIKYPWQREAERAMQPPSILTPLPGSVLTPKPKGGEAAEPAKGAEAKGGDAQAQKADAKAEGAKAEGAKAEGAKADAKAAAPKSEVKGDAARADAVKAEETPKVAAPKVEETPKATAVKAAVAKADETLKSAGVSKAAEEKVKAAEKAAAGADAKVSPKPEASPEVREAGEAGEKEAPKAEATAARAPGSEETPR</sequence>
<feature type="compositionally biased region" description="Basic and acidic residues" evidence="1">
    <location>
        <begin position="607"/>
        <end position="636"/>
    </location>
</feature>
<dbReference type="AlphaFoldDB" id="A0A017T3T1"/>
<organism evidence="4 5">
    <name type="scientific">Chondromyces apiculatus DSM 436</name>
    <dbReference type="NCBI Taxonomy" id="1192034"/>
    <lineage>
        <taxon>Bacteria</taxon>
        <taxon>Pseudomonadati</taxon>
        <taxon>Myxococcota</taxon>
        <taxon>Polyangia</taxon>
        <taxon>Polyangiales</taxon>
        <taxon>Polyangiaceae</taxon>
        <taxon>Chondromyces</taxon>
    </lineage>
</organism>
<dbReference type="CDD" id="cd00077">
    <property type="entry name" value="HDc"/>
    <property type="match status" value="1"/>
</dbReference>
<comment type="caution">
    <text evidence="4">The sequence shown here is derived from an EMBL/GenBank/DDBJ whole genome shotgun (WGS) entry which is preliminary data.</text>
</comment>
<dbReference type="SMART" id="SM00471">
    <property type="entry name" value="HDc"/>
    <property type="match status" value="1"/>
</dbReference>
<dbReference type="GO" id="GO:0016787">
    <property type="term" value="F:hydrolase activity"/>
    <property type="evidence" value="ECO:0007669"/>
    <property type="project" value="UniProtKB-KW"/>
</dbReference>
<keyword evidence="4" id="KW-0378">Hydrolase</keyword>
<dbReference type="RefSeq" id="WP_156041145.1">
    <property type="nucleotide sequence ID" value="NZ_ASRX01000044.1"/>
</dbReference>
<evidence type="ECO:0000313" key="5">
    <source>
        <dbReference type="Proteomes" id="UP000019678"/>
    </source>
</evidence>
<evidence type="ECO:0000256" key="2">
    <source>
        <dbReference type="SAM" id="Phobius"/>
    </source>
</evidence>
<feature type="transmembrane region" description="Helical" evidence="2">
    <location>
        <begin position="191"/>
        <end position="210"/>
    </location>
</feature>
<keyword evidence="2" id="KW-0812">Transmembrane</keyword>
<dbReference type="STRING" id="1192034.CAP_5428"/>
<feature type="compositionally biased region" description="Basic and acidic residues" evidence="1">
    <location>
        <begin position="660"/>
        <end position="669"/>
    </location>
</feature>
<dbReference type="NCBIfam" id="TIGR00277">
    <property type="entry name" value="HDIG"/>
    <property type="match status" value="1"/>
</dbReference>
<dbReference type="EMBL" id="ASRX01000044">
    <property type="protein sequence ID" value="EYF03637.1"/>
    <property type="molecule type" value="Genomic_DNA"/>
</dbReference>
<proteinExistence type="predicted"/>
<feature type="transmembrane region" description="Helical" evidence="2">
    <location>
        <begin position="230"/>
        <end position="252"/>
    </location>
</feature>
<feature type="transmembrane region" description="Helical" evidence="2">
    <location>
        <begin position="12"/>
        <end position="34"/>
    </location>
</feature>
<keyword evidence="2" id="KW-0472">Membrane</keyword>
<evidence type="ECO:0000259" key="3">
    <source>
        <dbReference type="SMART" id="SM00471"/>
    </source>
</evidence>
<protein>
    <submittedName>
        <fullName evidence="4">Membrane protein containing HD superfamily hydrolase domain protein</fullName>
    </submittedName>
</protein>
<dbReference type="SUPFAM" id="SSF109604">
    <property type="entry name" value="HD-domain/PDEase-like"/>
    <property type="match status" value="1"/>
</dbReference>
<feature type="transmembrane region" description="Helical" evidence="2">
    <location>
        <begin position="264"/>
        <end position="282"/>
    </location>
</feature>
<dbReference type="InterPro" id="IPR003607">
    <property type="entry name" value="HD/PDEase_dom"/>
</dbReference>
<gene>
    <name evidence="4" type="ORF">CAP_5428</name>
</gene>
<keyword evidence="5" id="KW-1185">Reference proteome</keyword>
<reference evidence="4 5" key="1">
    <citation type="submission" date="2013-05" db="EMBL/GenBank/DDBJ databases">
        <title>Genome assembly of Chondromyces apiculatus DSM 436.</title>
        <authorList>
            <person name="Sharma G."/>
            <person name="Khatri I."/>
            <person name="Kaur C."/>
            <person name="Mayilraj S."/>
            <person name="Subramanian S."/>
        </authorList>
    </citation>
    <scope>NUCLEOTIDE SEQUENCE [LARGE SCALE GENOMIC DNA]</scope>
    <source>
        <strain evidence="4 5">DSM 436</strain>
    </source>
</reference>
<feature type="domain" description="HD/PDEase" evidence="3">
    <location>
        <begin position="318"/>
        <end position="476"/>
    </location>
</feature>
<dbReference type="PANTHER" id="PTHR36442">
    <property type="entry name" value="CYCLIC-DI-AMP PHOSPHODIESTERASE PGPH"/>
    <property type="match status" value="1"/>
</dbReference>
<evidence type="ECO:0000256" key="1">
    <source>
        <dbReference type="SAM" id="MobiDB-lite"/>
    </source>
</evidence>
<dbReference type="InterPro" id="IPR052722">
    <property type="entry name" value="PgpH_phosphodiesterase"/>
</dbReference>
<dbReference type="InterPro" id="IPR006675">
    <property type="entry name" value="HDIG_dom"/>
</dbReference>
<dbReference type="Proteomes" id="UP000019678">
    <property type="component" value="Unassembled WGS sequence"/>
</dbReference>
<feature type="transmembrane region" description="Helical" evidence="2">
    <location>
        <begin position="138"/>
        <end position="157"/>
    </location>
</feature>
<dbReference type="Gene3D" id="1.10.3210.10">
    <property type="entry name" value="Hypothetical protein af1432"/>
    <property type="match status" value="1"/>
</dbReference>
<feature type="compositionally biased region" description="Low complexity" evidence="1">
    <location>
        <begin position="554"/>
        <end position="564"/>
    </location>
</feature>
<feature type="region of interest" description="Disordered" evidence="1">
    <location>
        <begin position="538"/>
        <end position="639"/>
    </location>
</feature>
<feature type="region of interest" description="Disordered" evidence="1">
    <location>
        <begin position="653"/>
        <end position="718"/>
    </location>
</feature>
<evidence type="ECO:0000313" key="4">
    <source>
        <dbReference type="EMBL" id="EYF03637.1"/>
    </source>
</evidence>
<feature type="transmembrane region" description="Helical" evidence="2">
    <location>
        <begin position="108"/>
        <end position="126"/>
    </location>
</feature>
<keyword evidence="2" id="KW-1133">Transmembrane helix</keyword>
<feature type="compositionally biased region" description="Basic and acidic residues" evidence="1">
    <location>
        <begin position="679"/>
        <end position="702"/>
    </location>
</feature>
<feature type="compositionally biased region" description="Basic and acidic residues" evidence="1">
    <location>
        <begin position="579"/>
        <end position="600"/>
    </location>
</feature>
<dbReference type="PANTHER" id="PTHR36442:SF1">
    <property type="entry name" value="CYCLIC-DI-AMP PHOSPHODIESTERASE PGPH"/>
    <property type="match status" value="1"/>
</dbReference>
<name>A0A017T3T1_9BACT</name>
<dbReference type="Pfam" id="PF01966">
    <property type="entry name" value="HD"/>
    <property type="match status" value="1"/>
</dbReference>
<feature type="transmembrane region" description="Helical" evidence="2">
    <location>
        <begin position="163"/>
        <end position="179"/>
    </location>
</feature>
<dbReference type="eggNOG" id="COG1480">
    <property type="taxonomic scope" value="Bacteria"/>
</dbReference>
<dbReference type="InterPro" id="IPR006674">
    <property type="entry name" value="HD_domain"/>
</dbReference>